<keyword evidence="2" id="KW-0677">Repeat</keyword>
<evidence type="ECO:0000259" key="6">
    <source>
        <dbReference type="Pfam" id="PF04192"/>
    </source>
</evidence>
<dbReference type="PROSITE" id="PS50294">
    <property type="entry name" value="WD_REPEATS_REGION"/>
    <property type="match status" value="2"/>
</dbReference>
<proteinExistence type="predicted"/>
<sequence length="972" mass="106798">MESFSPFRVVGSVCGELPLSSTVLYGAPVLMVATGHTFQLFRGKELSMLRGGPHFEKTVRAVAQAGKYRFVAEGPRIHAFVHHKPLWTLMHSEITKCKVNHLLAVDDILFCVGQDKRIVVREVKSGRALGDFLVENSEDVRAIAVPTGYNNKLLLGSAEGTLQLYNFRSGECLWHSRRSGGAQITSLAVSNYKDIVAYGTSHGHTVVLNLATGEEIMSFDQEEKGAVTALAFRADKEALVTGSSTGEVAIWDLENRCLDGLLTRSKQVKSEAEVLDNPHTNAVHSIVVLPTETTTIVTAGADNALLQFRFDTVDGLGLLVRERRGHMGGCTEAQFYNNDLLITAGLDRSLRVTHVFSDRASWELSQGQLGRRGREKQMGREALKMPPAIALSSCTSRNYQWSSVVSLHEASAKMCGWRMDTRVLDCKISGIKTSMHTARSVAMSGCGNYAIVGYSSGNVAVISIQNKGIRQLFDASLRPDDCAHVGSVECVEVACGNSIIVTAGLDSNIKLWSLVNCRLRTVIKTDCPVHKSCIHQLSSLLITAQHFLIRVYHCNPDVGLTAKELRLPVRTFEGHASPITAVALAPDSYRYVVSASSDAALFVWDLASSACVGQYRMPSPAISLNFHPDALFMVSTHVGERGAFLWSNNLRYGFVPEVVTDPKARTVDRLPLLHFPTSHGAMEDEEEDGTVVQKKFQNGDQRLNKEFEGSDDEATGELTDTTDMTAREGVQLFDAKKDAALAQIEREERELAKLNDIISGGLRLSGVPRSIWFNLTLLEQIKEKNQPLLPPKKRDIPFFLPSTQELRPTFLVAAPAVKDKDCSTPASRIVGAALTELTAFQKMLVDKDYDATVSYILSLSTAQAVDLEIKRAIDYSEGCTYTKEELEQMKSCLRGLLSFVVECLKRRDYVDLVQGILASVIRSHGTLITRCGAELLDVIEELTTLQNSIRYAVDHLVSYPSCLAGTFSGTHF</sequence>
<keyword evidence="5" id="KW-0175">Coiled coil</keyword>
<dbReference type="EMBL" id="HE575324">
    <property type="protein sequence ID" value="CCC95622.1"/>
    <property type="molecule type" value="Genomic_DNA"/>
</dbReference>
<keyword evidence="3" id="KW-0687">Ribonucleoprotein</keyword>
<gene>
    <name evidence="8" type="ORF">TCIL3000_11_11070</name>
</gene>
<dbReference type="AlphaFoldDB" id="G0V1V1"/>
<dbReference type="InterPro" id="IPR036322">
    <property type="entry name" value="WD40_repeat_dom_sf"/>
</dbReference>
<dbReference type="GO" id="GO:0032040">
    <property type="term" value="C:small-subunit processome"/>
    <property type="evidence" value="ECO:0007669"/>
    <property type="project" value="InterPro"/>
</dbReference>
<evidence type="ECO:0000256" key="4">
    <source>
        <dbReference type="PROSITE-ProRule" id="PRU00221"/>
    </source>
</evidence>
<feature type="coiled-coil region" evidence="5">
    <location>
        <begin position="730"/>
        <end position="757"/>
    </location>
</feature>
<dbReference type="InterPro" id="IPR019775">
    <property type="entry name" value="WD40_repeat_CS"/>
</dbReference>
<organism evidence="8">
    <name type="scientific">Trypanosoma congolense (strain IL3000)</name>
    <dbReference type="NCBI Taxonomy" id="1068625"/>
    <lineage>
        <taxon>Eukaryota</taxon>
        <taxon>Discoba</taxon>
        <taxon>Euglenozoa</taxon>
        <taxon>Kinetoplastea</taxon>
        <taxon>Metakinetoplastina</taxon>
        <taxon>Trypanosomatida</taxon>
        <taxon>Trypanosomatidae</taxon>
        <taxon>Trypanosoma</taxon>
        <taxon>Nannomonas</taxon>
    </lineage>
</organism>
<dbReference type="InterPro" id="IPR007319">
    <property type="entry name" value="WDR36/Utp21_C"/>
</dbReference>
<dbReference type="InterPro" id="IPR015943">
    <property type="entry name" value="WD40/YVTN_repeat-like_dom_sf"/>
</dbReference>
<dbReference type="VEuPathDB" id="TriTrypDB:TcIL3000.11.11070"/>
<evidence type="ECO:0000259" key="7">
    <source>
        <dbReference type="Pfam" id="PF25171"/>
    </source>
</evidence>
<dbReference type="PANTHER" id="PTHR22840">
    <property type="entry name" value="WD REPEAT-CONTAINING PROTEIN 36"/>
    <property type="match status" value="1"/>
</dbReference>
<dbReference type="Gene3D" id="2.130.10.10">
    <property type="entry name" value="YVTN repeat-like/Quinoprotein amine dehydrogenase"/>
    <property type="match status" value="2"/>
</dbReference>
<evidence type="ECO:0000256" key="5">
    <source>
        <dbReference type="SAM" id="Coils"/>
    </source>
</evidence>
<dbReference type="Pfam" id="PF25168">
    <property type="entry name" value="Beta-prop_WDR36-Utp21_2nd"/>
    <property type="match status" value="1"/>
</dbReference>
<name>G0V1V1_TRYCI</name>
<dbReference type="InterPro" id="IPR059157">
    <property type="entry name" value="WDR36-Utp21_N"/>
</dbReference>
<feature type="repeat" description="WD" evidence="4">
    <location>
        <begin position="481"/>
        <end position="514"/>
    </location>
</feature>
<evidence type="ECO:0000256" key="2">
    <source>
        <dbReference type="ARBA" id="ARBA00022737"/>
    </source>
</evidence>
<evidence type="ECO:0000256" key="1">
    <source>
        <dbReference type="ARBA" id="ARBA00022574"/>
    </source>
</evidence>
<reference evidence="8" key="1">
    <citation type="journal article" date="2012" name="Proc. Natl. Acad. Sci. U.S.A.">
        <title>Antigenic diversity is generated by distinct evolutionary mechanisms in African trypanosome species.</title>
        <authorList>
            <person name="Jackson A.P."/>
            <person name="Berry A."/>
            <person name="Aslett M."/>
            <person name="Allison H.C."/>
            <person name="Burton P."/>
            <person name="Vavrova-Anderson J."/>
            <person name="Brown R."/>
            <person name="Browne H."/>
            <person name="Corton N."/>
            <person name="Hauser H."/>
            <person name="Gamble J."/>
            <person name="Gilderthorp R."/>
            <person name="Marcello L."/>
            <person name="McQuillan J."/>
            <person name="Otto T.D."/>
            <person name="Quail M.A."/>
            <person name="Sanders M.J."/>
            <person name="van Tonder A."/>
            <person name="Ginger M.L."/>
            <person name="Field M.C."/>
            <person name="Barry J.D."/>
            <person name="Hertz-Fowler C."/>
            <person name="Berriman M."/>
        </authorList>
    </citation>
    <scope>NUCLEOTIDE SEQUENCE</scope>
    <source>
        <strain evidence="8">IL3000</strain>
    </source>
</reference>
<feature type="repeat" description="WD" evidence="4">
    <location>
        <begin position="220"/>
        <end position="255"/>
    </location>
</feature>
<dbReference type="PANTHER" id="PTHR22840:SF12">
    <property type="entry name" value="WD REPEAT-CONTAINING PROTEIN 36"/>
    <property type="match status" value="1"/>
</dbReference>
<dbReference type="GO" id="GO:0034388">
    <property type="term" value="C:Pwp2p-containing subcomplex of 90S preribosome"/>
    <property type="evidence" value="ECO:0007669"/>
    <property type="project" value="TreeGrafter"/>
</dbReference>
<dbReference type="PROSITE" id="PS00678">
    <property type="entry name" value="WD_REPEATS_1"/>
    <property type="match status" value="1"/>
</dbReference>
<dbReference type="Pfam" id="PF04192">
    <property type="entry name" value="Utp21"/>
    <property type="match status" value="1"/>
</dbReference>
<dbReference type="SUPFAM" id="SSF50978">
    <property type="entry name" value="WD40 repeat-like"/>
    <property type="match status" value="1"/>
</dbReference>
<dbReference type="InterPro" id="IPR001680">
    <property type="entry name" value="WD40_rpt"/>
</dbReference>
<evidence type="ECO:0000256" key="3">
    <source>
        <dbReference type="ARBA" id="ARBA00022980"/>
    </source>
</evidence>
<evidence type="ECO:0000313" key="8">
    <source>
        <dbReference type="EMBL" id="CCC95622.1"/>
    </source>
</evidence>
<protein>
    <submittedName>
        <fullName evidence="8">Uncharacterized protein TCIL3000_11_11070</fullName>
    </submittedName>
</protein>
<dbReference type="SMART" id="SM00320">
    <property type="entry name" value="WD40"/>
    <property type="match status" value="9"/>
</dbReference>
<dbReference type="PROSITE" id="PS50082">
    <property type="entry name" value="WD_REPEATS_2"/>
    <property type="match status" value="3"/>
</dbReference>
<keyword evidence="3" id="KW-0689">Ribosomal protein</keyword>
<feature type="domain" description="WDR36/Utp21 C-terminal" evidence="6">
    <location>
        <begin position="764"/>
        <end position="965"/>
    </location>
</feature>
<dbReference type="Pfam" id="PF25171">
    <property type="entry name" value="Beta-prop_WDR36-Utp21_1st"/>
    <property type="match status" value="1"/>
</dbReference>
<feature type="repeat" description="WD" evidence="4">
    <location>
        <begin position="572"/>
        <end position="614"/>
    </location>
</feature>
<feature type="domain" description="WDR36/Utp21 N-terminal" evidence="7">
    <location>
        <begin position="31"/>
        <end position="311"/>
    </location>
</feature>
<keyword evidence="1 4" id="KW-0853">WD repeat</keyword>
<accession>G0V1V1</accession>
<dbReference type="GO" id="GO:0005840">
    <property type="term" value="C:ribosome"/>
    <property type="evidence" value="ECO:0007669"/>
    <property type="project" value="UniProtKB-KW"/>
</dbReference>
<dbReference type="GO" id="GO:0006364">
    <property type="term" value="P:rRNA processing"/>
    <property type="evidence" value="ECO:0007669"/>
    <property type="project" value="InterPro"/>
</dbReference>